<dbReference type="Proteomes" id="UP000184063">
    <property type="component" value="Unassembled WGS sequence"/>
</dbReference>
<evidence type="ECO:0000313" key="2">
    <source>
        <dbReference type="EMBL" id="OJZ80287.1"/>
    </source>
</evidence>
<accession>A0A1M3T0K7</accession>
<name>A0A1M3T0K7_ASPLC</name>
<organism evidence="2 3">
    <name type="scientific">Aspergillus luchuensis (strain CBS 106.47)</name>
    <dbReference type="NCBI Taxonomy" id="1137211"/>
    <lineage>
        <taxon>Eukaryota</taxon>
        <taxon>Fungi</taxon>
        <taxon>Dikarya</taxon>
        <taxon>Ascomycota</taxon>
        <taxon>Pezizomycotina</taxon>
        <taxon>Eurotiomycetes</taxon>
        <taxon>Eurotiomycetidae</taxon>
        <taxon>Eurotiales</taxon>
        <taxon>Aspergillaceae</taxon>
        <taxon>Aspergillus</taxon>
        <taxon>Aspergillus subgen. Circumdati</taxon>
    </lineage>
</organism>
<dbReference type="AlphaFoldDB" id="A0A1M3T0K7"/>
<reference evidence="3" key="1">
    <citation type="journal article" date="2017" name="Genome Biol.">
        <title>Comparative genomics reveals high biological diversity and specific adaptations in the industrially and medically important fungal genus Aspergillus.</title>
        <authorList>
            <person name="de Vries R.P."/>
            <person name="Riley R."/>
            <person name="Wiebenga A."/>
            <person name="Aguilar-Osorio G."/>
            <person name="Amillis S."/>
            <person name="Uchima C.A."/>
            <person name="Anderluh G."/>
            <person name="Asadollahi M."/>
            <person name="Askin M."/>
            <person name="Barry K."/>
            <person name="Battaglia E."/>
            <person name="Bayram O."/>
            <person name="Benocci T."/>
            <person name="Braus-Stromeyer S.A."/>
            <person name="Caldana C."/>
            <person name="Canovas D."/>
            <person name="Cerqueira G.C."/>
            <person name="Chen F."/>
            <person name="Chen W."/>
            <person name="Choi C."/>
            <person name="Clum A."/>
            <person name="Dos Santos R.A."/>
            <person name="Damasio A.R."/>
            <person name="Diallinas G."/>
            <person name="Emri T."/>
            <person name="Fekete E."/>
            <person name="Flipphi M."/>
            <person name="Freyberg S."/>
            <person name="Gallo A."/>
            <person name="Gournas C."/>
            <person name="Habgood R."/>
            <person name="Hainaut M."/>
            <person name="Harispe M.L."/>
            <person name="Henrissat B."/>
            <person name="Hilden K.S."/>
            <person name="Hope R."/>
            <person name="Hossain A."/>
            <person name="Karabika E."/>
            <person name="Karaffa L."/>
            <person name="Karanyi Z."/>
            <person name="Krasevec N."/>
            <person name="Kuo A."/>
            <person name="Kusch H."/>
            <person name="LaButti K."/>
            <person name="Lagendijk E.L."/>
            <person name="Lapidus A."/>
            <person name="Levasseur A."/>
            <person name="Lindquist E."/>
            <person name="Lipzen A."/>
            <person name="Logrieco A.F."/>
            <person name="MacCabe A."/>
            <person name="Maekelae M.R."/>
            <person name="Malavazi I."/>
            <person name="Melin P."/>
            <person name="Meyer V."/>
            <person name="Mielnichuk N."/>
            <person name="Miskei M."/>
            <person name="Molnar A.P."/>
            <person name="Mule G."/>
            <person name="Ngan C.Y."/>
            <person name="Orejas M."/>
            <person name="Orosz E."/>
            <person name="Ouedraogo J.P."/>
            <person name="Overkamp K.M."/>
            <person name="Park H.-S."/>
            <person name="Perrone G."/>
            <person name="Piumi F."/>
            <person name="Punt P.J."/>
            <person name="Ram A.F."/>
            <person name="Ramon A."/>
            <person name="Rauscher S."/>
            <person name="Record E."/>
            <person name="Riano-Pachon D.M."/>
            <person name="Robert V."/>
            <person name="Roehrig J."/>
            <person name="Ruller R."/>
            <person name="Salamov A."/>
            <person name="Salih N.S."/>
            <person name="Samson R.A."/>
            <person name="Sandor E."/>
            <person name="Sanguinetti M."/>
            <person name="Schuetze T."/>
            <person name="Sepcic K."/>
            <person name="Shelest E."/>
            <person name="Sherlock G."/>
            <person name="Sophianopoulou V."/>
            <person name="Squina F.M."/>
            <person name="Sun H."/>
            <person name="Susca A."/>
            <person name="Todd R.B."/>
            <person name="Tsang A."/>
            <person name="Unkles S.E."/>
            <person name="van de Wiele N."/>
            <person name="van Rossen-Uffink D."/>
            <person name="Oliveira J.V."/>
            <person name="Vesth T.C."/>
            <person name="Visser J."/>
            <person name="Yu J.-H."/>
            <person name="Zhou M."/>
            <person name="Andersen M.R."/>
            <person name="Archer D.B."/>
            <person name="Baker S.E."/>
            <person name="Benoit I."/>
            <person name="Brakhage A.A."/>
            <person name="Braus G.H."/>
            <person name="Fischer R."/>
            <person name="Frisvad J.C."/>
            <person name="Goldman G.H."/>
            <person name="Houbraken J."/>
            <person name="Oakley B."/>
            <person name="Pocsi I."/>
            <person name="Scazzocchio C."/>
            <person name="Seiboth B."/>
            <person name="vanKuyk P.A."/>
            <person name="Wortman J."/>
            <person name="Dyer P.S."/>
            <person name="Grigoriev I.V."/>
        </authorList>
    </citation>
    <scope>NUCLEOTIDE SEQUENCE [LARGE SCALE GENOMIC DNA]</scope>
    <source>
        <strain evidence="3">CBS 106.47</strain>
    </source>
</reference>
<dbReference type="EMBL" id="KV878257">
    <property type="protein sequence ID" value="OJZ80287.1"/>
    <property type="molecule type" value="Genomic_DNA"/>
</dbReference>
<evidence type="ECO:0000256" key="1">
    <source>
        <dbReference type="SAM" id="MobiDB-lite"/>
    </source>
</evidence>
<feature type="region of interest" description="Disordered" evidence="1">
    <location>
        <begin position="1"/>
        <end position="53"/>
    </location>
</feature>
<feature type="compositionally biased region" description="Basic and acidic residues" evidence="1">
    <location>
        <begin position="1"/>
        <end position="33"/>
    </location>
</feature>
<dbReference type="VEuPathDB" id="FungiDB:ASPFODRAFT_212793"/>
<evidence type="ECO:0000313" key="3">
    <source>
        <dbReference type="Proteomes" id="UP000184063"/>
    </source>
</evidence>
<gene>
    <name evidence="2" type="ORF">ASPFODRAFT_212793</name>
</gene>
<protein>
    <submittedName>
        <fullName evidence="2">Uncharacterized protein</fullName>
    </submittedName>
</protein>
<proteinExistence type="predicted"/>
<sequence>MSDLNDRGRPVKRKREDWAGSGPGHRDNDKISKAVEPFHQPSKAMAPPLPKEALSKDEKVASIGLGRRVIPAPDSRVAAAGF</sequence>
<dbReference type="OrthoDB" id="4432919at2759"/>